<gene>
    <name evidence="1" type="ORF">APZ42_025070</name>
</gene>
<proteinExistence type="predicted"/>
<organism evidence="1 2">
    <name type="scientific">Daphnia magna</name>
    <dbReference type="NCBI Taxonomy" id="35525"/>
    <lineage>
        <taxon>Eukaryota</taxon>
        <taxon>Metazoa</taxon>
        <taxon>Ecdysozoa</taxon>
        <taxon>Arthropoda</taxon>
        <taxon>Crustacea</taxon>
        <taxon>Branchiopoda</taxon>
        <taxon>Diplostraca</taxon>
        <taxon>Cladocera</taxon>
        <taxon>Anomopoda</taxon>
        <taxon>Daphniidae</taxon>
        <taxon>Daphnia</taxon>
    </lineage>
</organism>
<dbReference type="EMBL" id="LRGB01001794">
    <property type="protein sequence ID" value="KZS10468.1"/>
    <property type="molecule type" value="Genomic_DNA"/>
</dbReference>
<name>A0A164THR1_9CRUS</name>
<evidence type="ECO:0000313" key="1">
    <source>
        <dbReference type="EMBL" id="KZS10468.1"/>
    </source>
</evidence>
<protein>
    <submittedName>
        <fullName evidence="1">Uncharacterized protein</fullName>
    </submittedName>
</protein>
<dbReference type="Proteomes" id="UP000076858">
    <property type="component" value="Unassembled WGS sequence"/>
</dbReference>
<comment type="caution">
    <text evidence="1">The sequence shown here is derived from an EMBL/GenBank/DDBJ whole genome shotgun (WGS) entry which is preliminary data.</text>
</comment>
<sequence>MKLLVYCWIFVVILVSVQCRNPVNSLLGKRIRPFISPHTQSQSTANETSTQQPLGTTTEATPTTHSARRVDAETLTPLVHPGTPSAVKMIPAVAVTTNFSANGVTVSRNSSTVAVKSIKEDTLTRSTLDAVWGKTDNVSFAITQPAANNQNRFVMGNNATRSANPFNATQLSPKRPLRSQTINRYLAKAKEKALGSSTVSPIPEKLTHVIVKRHFIPLMSLDDFVLDTDDA</sequence>
<keyword evidence="2" id="KW-1185">Reference proteome</keyword>
<evidence type="ECO:0000313" key="2">
    <source>
        <dbReference type="Proteomes" id="UP000076858"/>
    </source>
</evidence>
<dbReference type="AlphaFoldDB" id="A0A164THR1"/>
<reference evidence="1 2" key="1">
    <citation type="submission" date="2016-03" db="EMBL/GenBank/DDBJ databases">
        <title>EvidentialGene: Evidence-directed Construction of Genes on Genomes.</title>
        <authorList>
            <person name="Gilbert D.G."/>
            <person name="Choi J.-H."/>
            <person name="Mockaitis K."/>
            <person name="Colbourne J."/>
            <person name="Pfrender M."/>
        </authorList>
    </citation>
    <scope>NUCLEOTIDE SEQUENCE [LARGE SCALE GENOMIC DNA]</scope>
    <source>
        <strain evidence="1 2">Xinb3</strain>
        <tissue evidence="1">Complete organism</tissue>
    </source>
</reference>
<dbReference type="OrthoDB" id="6365144at2759"/>
<accession>A0A164THR1</accession>